<evidence type="ECO:0008006" key="3">
    <source>
        <dbReference type="Google" id="ProtNLM"/>
    </source>
</evidence>
<keyword evidence="2" id="KW-1185">Reference proteome</keyword>
<dbReference type="Proteomes" id="UP001326613">
    <property type="component" value="Plasmid unnamed1"/>
</dbReference>
<geneLocation type="plasmid" evidence="1 2">
    <name>unnamed1</name>
</geneLocation>
<dbReference type="InterPro" id="IPR020288">
    <property type="entry name" value="Sheath_initiator"/>
</dbReference>
<organism evidence="1 2">
    <name type="scientific">Candidatus Trichorickettsia mobilis</name>
    <dbReference type="NCBI Taxonomy" id="1346319"/>
    <lineage>
        <taxon>Bacteria</taxon>
        <taxon>Pseudomonadati</taxon>
        <taxon>Pseudomonadota</taxon>
        <taxon>Alphaproteobacteria</taxon>
        <taxon>Rickettsiales</taxon>
        <taxon>Rickettsiaceae</taxon>
        <taxon>Rickettsieae</taxon>
        <taxon>Candidatus Trichorickettsia</taxon>
    </lineage>
</organism>
<dbReference type="EMBL" id="CP112933">
    <property type="protein sequence ID" value="WPY01460.1"/>
    <property type="molecule type" value="Genomic_DNA"/>
</dbReference>
<keyword evidence="1" id="KW-0614">Plasmid</keyword>
<dbReference type="Pfam" id="PF10934">
    <property type="entry name" value="Sheath_initiator"/>
    <property type="match status" value="1"/>
</dbReference>
<name>A0ABZ0UTU3_9RICK</name>
<sequence>MSKDLAIGPDGDLVIENMDLKLVDDTQALIQRIRRMLLCIKGESFYDEEVGTEYYPYIAEKDIEPLKKVIADSIRNVKGVKDLVTFNAEIINNTRTLKLNFEVTDNLGNTVSLSEAIQVGI</sequence>
<protein>
    <recommendedName>
        <fullName evidence="3">DUF2634 domain-containing protein</fullName>
    </recommendedName>
</protein>
<reference evidence="1 2" key="1">
    <citation type="submission" date="2022-10" db="EMBL/GenBank/DDBJ databases">
        <title>Host association and intracellularity evolved multiple times independently in the Rickettsiales.</title>
        <authorList>
            <person name="Castelli M."/>
            <person name="Nardi T."/>
            <person name="Gammuto L."/>
            <person name="Bellinzona G."/>
            <person name="Sabaneyeva E."/>
            <person name="Potekhin A."/>
            <person name="Serra V."/>
            <person name="Petroni G."/>
            <person name="Sassera D."/>
        </authorList>
    </citation>
    <scope>NUCLEOTIDE SEQUENCE [LARGE SCALE GENOMIC DNA]</scope>
    <source>
        <strain evidence="1 2">Kr 154-4</strain>
        <plasmid evidence="1 2">unnamed1</plasmid>
    </source>
</reference>
<gene>
    <name evidence="1" type="ORF">Trichorick_01373</name>
</gene>
<dbReference type="RefSeq" id="WP_323738938.1">
    <property type="nucleotide sequence ID" value="NZ_CP112933.1"/>
</dbReference>
<proteinExistence type="predicted"/>
<evidence type="ECO:0000313" key="1">
    <source>
        <dbReference type="EMBL" id="WPY01460.1"/>
    </source>
</evidence>
<evidence type="ECO:0000313" key="2">
    <source>
        <dbReference type="Proteomes" id="UP001326613"/>
    </source>
</evidence>
<accession>A0ABZ0UTU3</accession>